<name>A0A401TUC8_CHIPU</name>
<dbReference type="OrthoDB" id="6343844at2759"/>
<sequence>RKLAQLQAAYHQLFLDYDQVMKRRGDQSSQVNWNVLSWLWDALTQLITHGQSVPGTQDRIEHRVTGFEISH</sequence>
<evidence type="ECO:0000313" key="1">
    <source>
        <dbReference type="EMBL" id="GCC46265.1"/>
    </source>
</evidence>
<accession>A0A401TUC8</accession>
<proteinExistence type="predicted"/>
<dbReference type="EMBL" id="BEZZ01181348">
    <property type="protein sequence ID" value="GCC46265.1"/>
    <property type="molecule type" value="Genomic_DNA"/>
</dbReference>
<keyword evidence="2" id="KW-1185">Reference proteome</keyword>
<gene>
    <name evidence="1" type="ORF">chiPu_0030375</name>
</gene>
<reference evidence="1 2" key="1">
    <citation type="journal article" date="2018" name="Nat. Ecol. Evol.">
        <title>Shark genomes provide insights into elasmobranch evolution and the origin of vertebrates.</title>
        <authorList>
            <person name="Hara Y"/>
            <person name="Yamaguchi K"/>
            <person name="Onimaru K"/>
            <person name="Kadota M"/>
            <person name="Koyanagi M"/>
            <person name="Keeley SD"/>
            <person name="Tatsumi K"/>
            <person name="Tanaka K"/>
            <person name="Motone F"/>
            <person name="Kageyama Y"/>
            <person name="Nozu R"/>
            <person name="Adachi N"/>
            <person name="Nishimura O"/>
            <person name="Nakagawa R"/>
            <person name="Tanegashima C"/>
            <person name="Kiyatake I"/>
            <person name="Matsumoto R"/>
            <person name="Murakumo K"/>
            <person name="Nishida K"/>
            <person name="Terakita A"/>
            <person name="Kuratani S"/>
            <person name="Sato K"/>
            <person name="Hyodo S Kuraku.S."/>
        </authorList>
    </citation>
    <scope>NUCLEOTIDE SEQUENCE [LARGE SCALE GENOMIC DNA]</scope>
</reference>
<dbReference type="Proteomes" id="UP000287033">
    <property type="component" value="Unassembled WGS sequence"/>
</dbReference>
<organism evidence="1 2">
    <name type="scientific">Chiloscyllium punctatum</name>
    <name type="common">Brownbanded bambooshark</name>
    <name type="synonym">Hemiscyllium punctatum</name>
    <dbReference type="NCBI Taxonomy" id="137246"/>
    <lineage>
        <taxon>Eukaryota</taxon>
        <taxon>Metazoa</taxon>
        <taxon>Chordata</taxon>
        <taxon>Craniata</taxon>
        <taxon>Vertebrata</taxon>
        <taxon>Chondrichthyes</taxon>
        <taxon>Elasmobranchii</taxon>
        <taxon>Galeomorphii</taxon>
        <taxon>Galeoidea</taxon>
        <taxon>Orectolobiformes</taxon>
        <taxon>Hemiscylliidae</taxon>
        <taxon>Chiloscyllium</taxon>
    </lineage>
</organism>
<feature type="non-terminal residue" evidence="1">
    <location>
        <position position="1"/>
    </location>
</feature>
<dbReference type="Gene3D" id="1.20.5.390">
    <property type="entry name" value="L1 transposable element, trimerization domain"/>
    <property type="match status" value="1"/>
</dbReference>
<dbReference type="AlphaFoldDB" id="A0A401TUC8"/>
<comment type="caution">
    <text evidence="1">The sequence shown here is derived from an EMBL/GenBank/DDBJ whole genome shotgun (WGS) entry which is preliminary data.</text>
</comment>
<evidence type="ECO:0000313" key="2">
    <source>
        <dbReference type="Proteomes" id="UP000287033"/>
    </source>
</evidence>
<protein>
    <submittedName>
        <fullName evidence="1">Uncharacterized protein</fullName>
    </submittedName>
</protein>